<proteinExistence type="predicted"/>
<evidence type="ECO:0008006" key="3">
    <source>
        <dbReference type="Google" id="ProtNLM"/>
    </source>
</evidence>
<name>A0ABD5JLX3_9ACTN</name>
<gene>
    <name evidence="1" type="ORF">V2K49_41665</name>
</gene>
<reference evidence="1 2" key="1">
    <citation type="submission" date="2023-11" db="EMBL/GenBank/DDBJ databases">
        <title>30 novel species of actinomycetes from the DSMZ collection.</title>
        <authorList>
            <person name="Nouioui I."/>
        </authorList>
    </citation>
    <scope>NUCLEOTIDE SEQUENCE [LARGE SCALE GENOMIC DNA]</scope>
    <source>
        <strain evidence="1 2">DSM 41602</strain>
    </source>
</reference>
<evidence type="ECO:0000313" key="1">
    <source>
        <dbReference type="EMBL" id="MEE4589453.1"/>
    </source>
</evidence>
<organism evidence="1 2">
    <name type="scientific">Streptomyces antimycoticus</name>
    <dbReference type="NCBI Taxonomy" id="68175"/>
    <lineage>
        <taxon>Bacteria</taxon>
        <taxon>Bacillati</taxon>
        <taxon>Actinomycetota</taxon>
        <taxon>Actinomycetes</taxon>
        <taxon>Kitasatosporales</taxon>
        <taxon>Streptomycetaceae</taxon>
        <taxon>Streptomyces</taxon>
        <taxon>Streptomyces violaceusniger group</taxon>
    </lineage>
</organism>
<comment type="caution">
    <text evidence="1">The sequence shown here is derived from an EMBL/GenBank/DDBJ whole genome shotgun (WGS) entry which is preliminary data.</text>
</comment>
<sequence>MPTKKDNGLGKPLRDAINHLIEKGVYGKILARWGLTSDGVSTSRLNPPGLPIEGK</sequence>
<protein>
    <recommendedName>
        <fullName evidence="3">Solute-binding protein family 3/N-terminal domain-containing protein</fullName>
    </recommendedName>
</protein>
<dbReference type="AlphaFoldDB" id="A0ABD5JLX3"/>
<evidence type="ECO:0000313" key="2">
    <source>
        <dbReference type="Proteomes" id="UP001354649"/>
    </source>
</evidence>
<dbReference type="Proteomes" id="UP001354649">
    <property type="component" value="Unassembled WGS sequence"/>
</dbReference>
<dbReference type="RefSeq" id="WP_330790857.1">
    <property type="nucleotide sequence ID" value="NZ_JBFBJM010000079.1"/>
</dbReference>
<accession>A0ABD5JLX3</accession>
<dbReference type="EMBL" id="JAZBJQ010000047">
    <property type="protein sequence ID" value="MEE4589453.1"/>
    <property type="molecule type" value="Genomic_DNA"/>
</dbReference>